<evidence type="ECO:0000313" key="3">
    <source>
        <dbReference type="Proteomes" id="UP001172142"/>
    </source>
</evidence>
<dbReference type="EMBL" id="JAUJWU010000005">
    <property type="protein sequence ID" value="MDN7246953.1"/>
    <property type="molecule type" value="Genomic_DNA"/>
</dbReference>
<proteinExistence type="predicted"/>
<organism evidence="2 3">
    <name type="scientific">Planococcus shenhongbingii</name>
    <dbReference type="NCBI Taxonomy" id="3058398"/>
    <lineage>
        <taxon>Bacteria</taxon>
        <taxon>Bacillati</taxon>
        <taxon>Bacillota</taxon>
        <taxon>Bacilli</taxon>
        <taxon>Bacillales</taxon>
        <taxon>Caryophanaceae</taxon>
        <taxon>Planococcus</taxon>
    </lineage>
</organism>
<accession>A0ABT8NGR3</accession>
<keyword evidence="3" id="KW-1185">Reference proteome</keyword>
<dbReference type="EC" id="2.7.1.-" evidence="2"/>
<dbReference type="InterPro" id="IPR002575">
    <property type="entry name" value="Aminoglycoside_PTrfase"/>
</dbReference>
<reference evidence="2 3" key="1">
    <citation type="submission" date="2023-07" db="EMBL/GenBank/DDBJ databases">
        <title>Novel species in genus Planococcus.</title>
        <authorList>
            <person name="Ning S."/>
        </authorList>
    </citation>
    <scope>NUCLEOTIDE SEQUENCE [LARGE SCALE GENOMIC DNA]</scope>
    <source>
        <strain evidence="2 3">N017</strain>
    </source>
</reference>
<evidence type="ECO:0000259" key="1">
    <source>
        <dbReference type="Pfam" id="PF01636"/>
    </source>
</evidence>
<dbReference type="SUPFAM" id="SSF56112">
    <property type="entry name" value="Protein kinase-like (PK-like)"/>
    <property type="match status" value="1"/>
</dbReference>
<keyword evidence="2" id="KW-0808">Transferase</keyword>
<dbReference type="RefSeq" id="WP_301857294.1">
    <property type="nucleotide sequence ID" value="NZ_JAUJWU010000005.1"/>
</dbReference>
<gene>
    <name evidence="2" type="ORF">QWY13_15840</name>
</gene>
<dbReference type="Pfam" id="PF01636">
    <property type="entry name" value="APH"/>
    <property type="match status" value="1"/>
</dbReference>
<protein>
    <submittedName>
        <fullName evidence="2">Aminoglycoside phosphotransferase family protein</fullName>
        <ecNumber evidence="2">2.7.1.-</ecNumber>
    </submittedName>
</protein>
<dbReference type="InterPro" id="IPR051678">
    <property type="entry name" value="AGP_Transferase"/>
</dbReference>
<comment type="caution">
    <text evidence="2">The sequence shown here is derived from an EMBL/GenBank/DDBJ whole genome shotgun (WGS) entry which is preliminary data.</text>
</comment>
<dbReference type="PANTHER" id="PTHR21310:SF42">
    <property type="entry name" value="BIFUNCTIONAL AAC_APH"/>
    <property type="match status" value="1"/>
</dbReference>
<dbReference type="Proteomes" id="UP001172142">
    <property type="component" value="Unassembled WGS sequence"/>
</dbReference>
<dbReference type="InterPro" id="IPR011009">
    <property type="entry name" value="Kinase-like_dom_sf"/>
</dbReference>
<evidence type="ECO:0000313" key="2">
    <source>
        <dbReference type="EMBL" id="MDN7246953.1"/>
    </source>
</evidence>
<dbReference type="GO" id="GO:0016740">
    <property type="term" value="F:transferase activity"/>
    <property type="evidence" value="ECO:0007669"/>
    <property type="project" value="UniProtKB-KW"/>
</dbReference>
<dbReference type="Gene3D" id="3.90.1200.10">
    <property type="match status" value="1"/>
</dbReference>
<dbReference type="PANTHER" id="PTHR21310">
    <property type="entry name" value="AMINOGLYCOSIDE PHOSPHOTRANSFERASE-RELATED-RELATED"/>
    <property type="match status" value="1"/>
</dbReference>
<feature type="domain" description="Aminoglycoside phosphotransferase" evidence="1">
    <location>
        <begin position="28"/>
        <end position="240"/>
    </location>
</feature>
<sequence>MMELEKKLTFIKQAMPEMEICKIEEKKTGWDNEVVFINDKKVFRFPKNKEVAKKVEMEARLLGDLLKQKELPLSIPDVTLLYGKDKQIVCGCYDLIEGDMCSESEKAGTIENAKLLGEFLTQLHSLEIPDYMEKKHTTTYWKTFYRDVQKEIFPCIEQEAQYEIQDTFERFLFQQDPLAIPSTVIHGDLTISNIVFKSAENRIAGIIDFTDAQIGDPAFDFAGIYWDFGPAFTQQVLRNYRGTEKNEAIFKRVQVFYGLQPVFHELLYAMRNQQDIDCRDALKKFLEMKYL</sequence>
<name>A0ABT8NGR3_9BACL</name>
<dbReference type="Gene3D" id="3.30.200.20">
    <property type="entry name" value="Phosphorylase Kinase, domain 1"/>
    <property type="match status" value="1"/>
</dbReference>